<dbReference type="EMBL" id="VSSQ01044873">
    <property type="protein sequence ID" value="MPM98739.1"/>
    <property type="molecule type" value="Genomic_DNA"/>
</dbReference>
<name>A0A645EBQ5_9ZZZZ</name>
<dbReference type="GO" id="GO:0000156">
    <property type="term" value="F:phosphorelay response regulator activity"/>
    <property type="evidence" value="ECO:0007669"/>
    <property type="project" value="InterPro"/>
</dbReference>
<sequence length="67" mass="7917">MSITNIEKELIQYNFFRCHRSYLVNLKKVDSLKGNVIVIKKLEIPVSRYRLNEFKCRLAKSLGEILC</sequence>
<gene>
    <name evidence="2" type="ORF">SDC9_145928</name>
</gene>
<dbReference type="AlphaFoldDB" id="A0A645EBQ5"/>
<dbReference type="GO" id="GO:0003677">
    <property type="term" value="F:DNA binding"/>
    <property type="evidence" value="ECO:0007669"/>
    <property type="project" value="InterPro"/>
</dbReference>
<dbReference type="InterPro" id="IPR046947">
    <property type="entry name" value="LytR-like"/>
</dbReference>
<dbReference type="PANTHER" id="PTHR37299:SF1">
    <property type="entry name" value="STAGE 0 SPORULATION PROTEIN A HOMOLOG"/>
    <property type="match status" value="1"/>
</dbReference>
<dbReference type="Gene3D" id="2.40.50.1020">
    <property type="entry name" value="LytTr DNA-binding domain"/>
    <property type="match status" value="1"/>
</dbReference>
<reference evidence="2" key="1">
    <citation type="submission" date="2019-08" db="EMBL/GenBank/DDBJ databases">
        <authorList>
            <person name="Kucharzyk K."/>
            <person name="Murdoch R.W."/>
            <person name="Higgins S."/>
            <person name="Loffler F."/>
        </authorList>
    </citation>
    <scope>NUCLEOTIDE SEQUENCE</scope>
</reference>
<feature type="domain" description="HTH LytTR-type" evidence="1">
    <location>
        <begin position="1"/>
        <end position="60"/>
    </location>
</feature>
<proteinExistence type="predicted"/>
<dbReference type="InterPro" id="IPR007492">
    <property type="entry name" value="LytTR_DNA-bd_dom"/>
</dbReference>
<dbReference type="Pfam" id="PF04397">
    <property type="entry name" value="LytTR"/>
    <property type="match status" value="1"/>
</dbReference>
<evidence type="ECO:0000259" key="1">
    <source>
        <dbReference type="PROSITE" id="PS50930"/>
    </source>
</evidence>
<accession>A0A645EBQ5</accession>
<organism evidence="2">
    <name type="scientific">bioreactor metagenome</name>
    <dbReference type="NCBI Taxonomy" id="1076179"/>
    <lineage>
        <taxon>unclassified sequences</taxon>
        <taxon>metagenomes</taxon>
        <taxon>ecological metagenomes</taxon>
    </lineage>
</organism>
<comment type="caution">
    <text evidence="2">The sequence shown here is derived from an EMBL/GenBank/DDBJ whole genome shotgun (WGS) entry which is preliminary data.</text>
</comment>
<protein>
    <recommendedName>
        <fullName evidence="1">HTH LytTR-type domain-containing protein</fullName>
    </recommendedName>
</protein>
<evidence type="ECO:0000313" key="2">
    <source>
        <dbReference type="EMBL" id="MPM98739.1"/>
    </source>
</evidence>
<dbReference type="PANTHER" id="PTHR37299">
    <property type="entry name" value="TRANSCRIPTIONAL REGULATOR-RELATED"/>
    <property type="match status" value="1"/>
</dbReference>
<dbReference type="PROSITE" id="PS50930">
    <property type="entry name" value="HTH_LYTTR"/>
    <property type="match status" value="1"/>
</dbReference>